<evidence type="ECO:0000256" key="12">
    <source>
        <dbReference type="ARBA" id="ARBA00049360"/>
    </source>
</evidence>
<dbReference type="InterPro" id="IPR036875">
    <property type="entry name" value="Znf_CCHC_sf"/>
</dbReference>
<dbReference type="GO" id="GO:0043138">
    <property type="term" value="F:3'-5' DNA helicase activity"/>
    <property type="evidence" value="ECO:0007669"/>
    <property type="project" value="UniProtKB-EC"/>
</dbReference>
<dbReference type="SUPFAM" id="SSF57756">
    <property type="entry name" value="Retrovirus zinc finger-like domains"/>
    <property type="match status" value="1"/>
</dbReference>
<evidence type="ECO:0000256" key="9">
    <source>
        <dbReference type="ARBA" id="ARBA00023242"/>
    </source>
</evidence>
<dbReference type="InterPro" id="IPR001650">
    <property type="entry name" value="Helicase_C-like"/>
</dbReference>
<dbReference type="InterPro" id="IPR027417">
    <property type="entry name" value="P-loop_NTPase"/>
</dbReference>
<dbReference type="GO" id="GO:0009378">
    <property type="term" value="F:four-way junction helicase activity"/>
    <property type="evidence" value="ECO:0007669"/>
    <property type="project" value="TreeGrafter"/>
</dbReference>
<evidence type="ECO:0000256" key="5">
    <source>
        <dbReference type="ARBA" id="ARBA00022806"/>
    </source>
</evidence>
<dbReference type="InterPro" id="IPR011545">
    <property type="entry name" value="DEAD/DEAH_box_helicase_dom"/>
</dbReference>
<evidence type="ECO:0000256" key="2">
    <source>
        <dbReference type="ARBA" id="ARBA00005446"/>
    </source>
</evidence>
<feature type="compositionally biased region" description="Basic and acidic residues" evidence="15">
    <location>
        <begin position="342"/>
        <end position="356"/>
    </location>
</feature>
<keyword evidence="3" id="KW-0547">Nucleotide-binding</keyword>
<feature type="compositionally biased region" description="Basic and acidic residues" evidence="15">
    <location>
        <begin position="420"/>
        <end position="429"/>
    </location>
</feature>
<name>A0AAN7ZDZ8_9COLE</name>
<dbReference type="PROSITE" id="PS51194">
    <property type="entry name" value="HELICASE_CTER"/>
    <property type="match status" value="1"/>
</dbReference>
<dbReference type="InterPro" id="IPR004589">
    <property type="entry name" value="DNA_helicase_ATP-dep_RecQ"/>
</dbReference>
<evidence type="ECO:0000313" key="20">
    <source>
        <dbReference type="EMBL" id="KAK5642620.1"/>
    </source>
</evidence>
<feature type="domain" description="Helicase ATP-binding" evidence="18">
    <location>
        <begin position="684"/>
        <end position="861"/>
    </location>
</feature>
<dbReference type="SMART" id="SM00343">
    <property type="entry name" value="ZnF_C2HC"/>
    <property type="match status" value="1"/>
</dbReference>
<comment type="similarity">
    <text evidence="2">Belongs to the helicase family. RecQ subfamily.</text>
</comment>
<dbReference type="CDD" id="cd22289">
    <property type="entry name" value="RecQL4_SLD2_NTD"/>
    <property type="match status" value="1"/>
</dbReference>
<evidence type="ECO:0000256" key="6">
    <source>
        <dbReference type="ARBA" id="ARBA00022840"/>
    </source>
</evidence>
<dbReference type="EMBL" id="JAVRBK010000006">
    <property type="protein sequence ID" value="KAK5642620.1"/>
    <property type="molecule type" value="Genomic_DNA"/>
</dbReference>
<evidence type="ECO:0000256" key="16">
    <source>
        <dbReference type="SAM" id="SignalP"/>
    </source>
</evidence>
<feature type="region of interest" description="Disordered" evidence="15">
    <location>
        <begin position="339"/>
        <end position="429"/>
    </location>
</feature>
<feature type="coiled-coil region" evidence="14">
    <location>
        <begin position="458"/>
        <end position="485"/>
    </location>
</feature>
<keyword evidence="7" id="KW-0238">DNA-binding</keyword>
<feature type="signal peptide" evidence="16">
    <location>
        <begin position="1"/>
        <end position="17"/>
    </location>
</feature>
<dbReference type="Gene3D" id="4.10.60.10">
    <property type="entry name" value="Zinc finger, CCHC-type"/>
    <property type="match status" value="1"/>
</dbReference>
<dbReference type="GO" id="GO:0000724">
    <property type="term" value="P:double-strand break repair via homologous recombination"/>
    <property type="evidence" value="ECO:0007669"/>
    <property type="project" value="TreeGrafter"/>
</dbReference>
<dbReference type="InterPro" id="IPR014001">
    <property type="entry name" value="Helicase_ATP-bd"/>
</dbReference>
<dbReference type="Pfam" id="PF00098">
    <property type="entry name" value="zf-CCHC"/>
    <property type="match status" value="1"/>
</dbReference>
<sequence length="1362" mass="154022">MFLFLLYFLVIFNLSKMDTNPNSLYNRCKYQVRKWEIEFKKTHRRVPSKLDIREANMEIRNAYKTYFRLKTQELAEKLTDIDGFEGEPEQNTPVLPELGKHENSLKSSEKNDIVISSKVNTKDTWGAHLNKQSNSHIELSNADKFSVNLSFTQKLFENSISKKLPRKSLSFNRKKSDVDSKQHFLSQPECSTSCTNLAFDVEPATRPVKTVTPSVATVSQSINLLSTVNDANLRLPREVDAGWIQRASNFLASCDLQTCSDEDIVENSEDDMEDSCSVRQPPKRQRTLCENITNDYNPAPSKELATINLTHKRLDFSNLFPNQQADNSIKSNIIVDSFNSDINKDSNTKDISDTSVKRKSTLQHKPCNNTSLVPSDEENKDPFHSDDDDKDTDFEPPTETQNEPKKPIGPKKSKAKKKSAPTDDKHVKEEDNYELEYSIKPRLATVPRIKDIKKALIAKKTQSENKEKKTELKSAEQKLVNKVESGTANNNYVQINLRKKIYVRGKNGKKFSKYKKQKQNALSGPNMDMRGCDGGMLTCFNCGEVGHFARNCKMKKSDTLLPSNADEDECPYPTLEEAEKMAKESVLAIRAPSQIRHTTADNVEGEINEHFNDEFDNELLSITEHLEREIRKIDVQKYVDSTTYVKPYYNLKEDGNVIDTPDELYEALKLFGHNSFRSGQEHAIMRILSGKSTLVTLSTGTGKSLCYQLPAYLYSQREPCVTLVISPLVSLMEDQVTSIPAFLKATCLHTNQTKAQKAKILEAIKRGDINVLLVSPEAVVAGEKSSGFGSLLRQLPPIAFACIDEVHCVSQWSHNFRPSYLKICRVLRDRLGVSVVLGLTATATRVTSDGIVKHLSIPDGRNGVISDVPLPDNLILTVSQDSNRDLALLNLLLSDRFKECRSIIVYCTRREECQRVAAFLRTSLKNETITEDSNKKRKRYSLQAEPYHAGMAASRRRTIQRAFMSGELRIVVATVAFGMGINKSDIRAVIHYNMPMSFESYVQEVGRAGRDGLPAHCHLFLDSEGKDQNELRRHIYANSVDRHAIRKLLQQCFVPCSCQSTCPRHEVAFSIQETVQALDLPEENIETLLCYLELHGKGYIELLSHVYITCKIISYGGPNEIRKAAKDCPPLAMALALHANKNNQHQNIFEFPVVEVASAMGWDSGICKHKLKNLEWITENNQPKRSKLTVQFSNLGFHLLAPGNLSDAALDEALDDLHTHVQEQERTSLLQLHAVHTTLSAVVKSTFKQCVANNDTIESVTLLKGKIRAYFEDSSPLDQLPELPTNAINEDQIKNHTRNLIIMYRDNTFTGRTVARIFHGIQSPNYPALIWGRCKLWRTHLGTDFHAICQIATKEILRMREI</sequence>
<keyword evidence="9" id="KW-0539">Nucleus</keyword>
<evidence type="ECO:0000256" key="11">
    <source>
        <dbReference type="ARBA" id="ARBA00034808"/>
    </source>
</evidence>
<evidence type="ECO:0000256" key="15">
    <source>
        <dbReference type="SAM" id="MobiDB-lite"/>
    </source>
</evidence>
<dbReference type="PROSITE" id="PS51192">
    <property type="entry name" value="HELICASE_ATP_BIND_1"/>
    <property type="match status" value="1"/>
</dbReference>
<dbReference type="Gene3D" id="3.40.50.300">
    <property type="entry name" value="P-loop containing nucleotide triphosphate hydrolases"/>
    <property type="match status" value="2"/>
</dbReference>
<evidence type="ECO:0000259" key="17">
    <source>
        <dbReference type="PROSITE" id="PS50158"/>
    </source>
</evidence>
<dbReference type="CDD" id="cd18018">
    <property type="entry name" value="DEXHc_RecQ4-like"/>
    <property type="match status" value="1"/>
</dbReference>
<dbReference type="Pfam" id="PF00271">
    <property type="entry name" value="Helicase_C"/>
    <property type="match status" value="1"/>
</dbReference>
<dbReference type="EC" id="5.6.2.4" evidence="11"/>
<dbReference type="GO" id="GO:0005524">
    <property type="term" value="F:ATP binding"/>
    <property type="evidence" value="ECO:0007669"/>
    <property type="project" value="UniProtKB-KW"/>
</dbReference>
<evidence type="ECO:0000256" key="4">
    <source>
        <dbReference type="ARBA" id="ARBA00022801"/>
    </source>
</evidence>
<dbReference type="GO" id="GO:0008270">
    <property type="term" value="F:zinc ion binding"/>
    <property type="evidence" value="ECO:0007669"/>
    <property type="project" value="UniProtKB-KW"/>
</dbReference>
<comment type="subcellular location">
    <subcellularLocation>
        <location evidence="1">Nucleus</location>
    </subcellularLocation>
</comment>
<dbReference type="FunFam" id="3.40.50.300:FF:001084">
    <property type="entry name" value="RecQ like helicase 4"/>
    <property type="match status" value="1"/>
</dbReference>
<dbReference type="CDD" id="cd18794">
    <property type="entry name" value="SF2_C_RecQ"/>
    <property type="match status" value="1"/>
</dbReference>
<dbReference type="PANTHER" id="PTHR13710:SF108">
    <property type="entry name" value="ATP-DEPENDENT DNA HELICASE Q4"/>
    <property type="match status" value="1"/>
</dbReference>
<feature type="domain" description="CCHC-type" evidence="17">
    <location>
        <begin position="539"/>
        <end position="553"/>
    </location>
</feature>
<organism evidence="20 21">
    <name type="scientific">Pyrocoelia pectoralis</name>
    <dbReference type="NCBI Taxonomy" id="417401"/>
    <lineage>
        <taxon>Eukaryota</taxon>
        <taxon>Metazoa</taxon>
        <taxon>Ecdysozoa</taxon>
        <taxon>Arthropoda</taxon>
        <taxon>Hexapoda</taxon>
        <taxon>Insecta</taxon>
        <taxon>Pterygota</taxon>
        <taxon>Neoptera</taxon>
        <taxon>Endopterygota</taxon>
        <taxon>Coleoptera</taxon>
        <taxon>Polyphaga</taxon>
        <taxon>Elateriformia</taxon>
        <taxon>Elateroidea</taxon>
        <taxon>Lampyridae</taxon>
        <taxon>Lampyrinae</taxon>
        <taxon>Pyrocoelia</taxon>
    </lineage>
</organism>
<keyword evidence="4" id="KW-0378">Hydrolase</keyword>
<protein>
    <recommendedName>
        <fullName evidence="11">DNA 3'-5' helicase</fullName>
        <ecNumber evidence="11">5.6.2.4</ecNumber>
    </recommendedName>
</protein>
<proteinExistence type="inferred from homology"/>
<keyword evidence="14" id="KW-0175">Coiled coil</keyword>
<keyword evidence="21" id="KW-1185">Reference proteome</keyword>
<dbReference type="PROSITE" id="PS50158">
    <property type="entry name" value="ZF_CCHC"/>
    <property type="match status" value="1"/>
</dbReference>
<dbReference type="SUPFAM" id="SSF52540">
    <property type="entry name" value="P-loop containing nucleoside triphosphate hydrolases"/>
    <property type="match status" value="1"/>
</dbReference>
<dbReference type="InterPro" id="IPR001878">
    <property type="entry name" value="Znf_CCHC"/>
</dbReference>
<evidence type="ECO:0000256" key="8">
    <source>
        <dbReference type="ARBA" id="ARBA00023235"/>
    </source>
</evidence>
<keyword evidence="5" id="KW-0347">Helicase</keyword>
<dbReference type="Gene3D" id="1.10.10.1460">
    <property type="match status" value="1"/>
</dbReference>
<comment type="catalytic activity">
    <reaction evidence="10">
        <text>Couples ATP hydrolysis with the unwinding of duplex DNA by translocating in the 3'-5' direction.</text>
        <dbReference type="EC" id="5.6.2.4"/>
    </reaction>
</comment>
<dbReference type="Pfam" id="PF00270">
    <property type="entry name" value="DEAD"/>
    <property type="match status" value="1"/>
</dbReference>
<evidence type="ECO:0000256" key="10">
    <source>
        <dbReference type="ARBA" id="ARBA00034617"/>
    </source>
</evidence>
<dbReference type="GO" id="GO:0016787">
    <property type="term" value="F:hydrolase activity"/>
    <property type="evidence" value="ECO:0007669"/>
    <property type="project" value="UniProtKB-KW"/>
</dbReference>
<evidence type="ECO:0000256" key="3">
    <source>
        <dbReference type="ARBA" id="ARBA00022741"/>
    </source>
</evidence>
<feature type="domain" description="Helicase C-terminal" evidence="19">
    <location>
        <begin position="892"/>
        <end position="1060"/>
    </location>
</feature>
<dbReference type="NCBIfam" id="TIGR00614">
    <property type="entry name" value="recQ_fam"/>
    <property type="match status" value="1"/>
</dbReference>
<evidence type="ECO:0000256" key="7">
    <source>
        <dbReference type="ARBA" id="ARBA00023125"/>
    </source>
</evidence>
<keyword evidence="16" id="KW-0732">Signal</keyword>
<dbReference type="GO" id="GO:0005737">
    <property type="term" value="C:cytoplasm"/>
    <property type="evidence" value="ECO:0007669"/>
    <property type="project" value="TreeGrafter"/>
</dbReference>
<dbReference type="GO" id="GO:0005694">
    <property type="term" value="C:chromosome"/>
    <property type="evidence" value="ECO:0007669"/>
    <property type="project" value="TreeGrafter"/>
</dbReference>
<comment type="catalytic activity">
    <reaction evidence="12">
        <text>ATP + H2O = ADP + phosphate + H(+)</text>
        <dbReference type="Rhea" id="RHEA:13065"/>
        <dbReference type="ChEBI" id="CHEBI:15377"/>
        <dbReference type="ChEBI" id="CHEBI:15378"/>
        <dbReference type="ChEBI" id="CHEBI:30616"/>
        <dbReference type="ChEBI" id="CHEBI:43474"/>
        <dbReference type="ChEBI" id="CHEBI:456216"/>
    </reaction>
</comment>
<evidence type="ECO:0000256" key="13">
    <source>
        <dbReference type="PROSITE-ProRule" id="PRU00047"/>
    </source>
</evidence>
<reference evidence="20 21" key="1">
    <citation type="journal article" date="2024" name="Insects">
        <title>An Improved Chromosome-Level Genome Assembly of the Firefly Pyrocoelia pectoralis.</title>
        <authorList>
            <person name="Fu X."/>
            <person name="Meyer-Rochow V.B."/>
            <person name="Ballantyne L."/>
            <person name="Zhu X."/>
        </authorList>
    </citation>
    <scope>NUCLEOTIDE SEQUENCE [LARGE SCALE GENOMIC DNA]</scope>
    <source>
        <strain evidence="20">XCY_ONT2</strain>
    </source>
</reference>
<keyword evidence="8" id="KW-0413">Isomerase</keyword>
<evidence type="ECO:0000256" key="1">
    <source>
        <dbReference type="ARBA" id="ARBA00004123"/>
    </source>
</evidence>
<dbReference type="GO" id="GO:0005634">
    <property type="term" value="C:nucleus"/>
    <property type="evidence" value="ECO:0007669"/>
    <property type="project" value="UniProtKB-SubCell"/>
</dbReference>
<dbReference type="SMART" id="SM00490">
    <property type="entry name" value="HELICc"/>
    <property type="match status" value="1"/>
</dbReference>
<keyword evidence="13" id="KW-0863">Zinc-finger</keyword>
<feature type="compositionally biased region" description="Basic residues" evidence="15">
    <location>
        <begin position="408"/>
        <end position="419"/>
    </location>
</feature>
<keyword evidence="13" id="KW-0862">Zinc</keyword>
<feature type="chain" id="PRO_5042965458" description="DNA 3'-5' helicase" evidence="16">
    <location>
        <begin position="18"/>
        <end position="1362"/>
    </location>
</feature>
<keyword evidence="6" id="KW-0067">ATP-binding</keyword>
<dbReference type="SMART" id="SM00487">
    <property type="entry name" value="DEXDc"/>
    <property type="match status" value="1"/>
</dbReference>
<dbReference type="Proteomes" id="UP001329430">
    <property type="component" value="Chromosome 6"/>
</dbReference>
<evidence type="ECO:0000259" key="18">
    <source>
        <dbReference type="PROSITE" id="PS51192"/>
    </source>
</evidence>
<evidence type="ECO:0000259" key="19">
    <source>
        <dbReference type="PROSITE" id="PS51194"/>
    </source>
</evidence>
<dbReference type="GO" id="GO:0003677">
    <property type="term" value="F:DNA binding"/>
    <property type="evidence" value="ECO:0007669"/>
    <property type="project" value="UniProtKB-KW"/>
</dbReference>
<dbReference type="FunFam" id="3.40.50.300:FF:000772">
    <property type="entry name" value="ATP-dependent DNA helicase Q4"/>
    <property type="match status" value="1"/>
</dbReference>
<evidence type="ECO:0000313" key="21">
    <source>
        <dbReference type="Proteomes" id="UP001329430"/>
    </source>
</evidence>
<comment type="caution">
    <text evidence="20">The sequence shown here is derived from an EMBL/GenBank/DDBJ whole genome shotgun (WGS) entry which is preliminary data.</text>
</comment>
<keyword evidence="13" id="KW-0479">Metal-binding</keyword>
<evidence type="ECO:0000256" key="14">
    <source>
        <dbReference type="SAM" id="Coils"/>
    </source>
</evidence>
<accession>A0AAN7ZDZ8</accession>
<gene>
    <name evidence="20" type="ORF">RI129_008787</name>
</gene>
<dbReference type="PANTHER" id="PTHR13710">
    <property type="entry name" value="DNA HELICASE RECQ FAMILY MEMBER"/>
    <property type="match status" value="1"/>
</dbReference>